<evidence type="ECO:0000256" key="2">
    <source>
        <dbReference type="ARBA" id="ARBA00022448"/>
    </source>
</evidence>
<feature type="transmembrane region" description="Helical" evidence="6">
    <location>
        <begin position="39"/>
        <end position="58"/>
    </location>
</feature>
<feature type="transmembrane region" description="Helical" evidence="6">
    <location>
        <begin position="563"/>
        <end position="588"/>
    </location>
</feature>
<feature type="transmembrane region" description="Helical" evidence="6">
    <location>
        <begin position="433"/>
        <end position="454"/>
    </location>
</feature>
<evidence type="ECO:0000313" key="7">
    <source>
        <dbReference type="EMBL" id="AKF10885.1"/>
    </source>
</evidence>
<dbReference type="PANTHER" id="PTHR31645:SF0">
    <property type="entry name" value="OLIGOPEPTIDE TRANSPORTER YGL114W-RELATED"/>
    <property type="match status" value="1"/>
</dbReference>
<feature type="transmembrane region" description="Helical" evidence="6">
    <location>
        <begin position="347"/>
        <end position="365"/>
    </location>
</feature>
<dbReference type="KEGG" id="samy:DB32_008034"/>
<feature type="transmembrane region" description="Helical" evidence="6">
    <location>
        <begin position="526"/>
        <end position="551"/>
    </location>
</feature>
<dbReference type="PANTHER" id="PTHR31645">
    <property type="entry name" value="OLIGOPEPTIDE TRANSPORTER YGL114W-RELATED"/>
    <property type="match status" value="1"/>
</dbReference>
<sequence>MTNAKAAEAELTWRAVLTGAVLGGVLSLCNIYSGLRIGWGFNMSITAALLGWGFWRVVGGATRAPAFTKLENNLNQTGASAGASISSAGLVSAIPAMTMLTGRELSYPELACWLFVIGMVGVTVGIALRRQMIEVDKLPFANGIASAETLDKMYAAGADAARKVRALVGAGALAALTKTVLHFAHVASVAVPGSLAVGARRASMMNLTVAIDPSPLMIAVGALGSVRTGITMLCGGLFSWLVLGPWVIANGWAQAGADDPTQSWFGPMVRWLLWPGVSMMVTSSLTTVALSWRSIVRTFTGGSVDASEDGATRVMVDEVPRRAYLALVAVVAVLAVIGQIVLFDIAWWAALAGVMLSFVLAAVAGRVSGETTLTPVGAMGKVTQAAFAVLQPGSVTANLMAANVTGGAAAQCAELLHDLKTGVLIGASPRRQAIAQTVGVLGGAIAGSAAYLVLVPDPARQLLTDEWPAPAVATWRAVAELFAQGISSMPTGALEAMAIGGVMGIVLAVLERALPKKYASFVPSPASLGLSFTIQAWTSFSLFFGSMLGWALRRWAPEWSERYLTVVASGVIAGESLAGVAIAIHAILGG</sequence>
<evidence type="ECO:0000256" key="6">
    <source>
        <dbReference type="SAM" id="Phobius"/>
    </source>
</evidence>
<gene>
    <name evidence="7" type="ORF">DB32_008034</name>
</gene>
<organism evidence="7 8">
    <name type="scientific">Sandaracinus amylolyticus</name>
    <dbReference type="NCBI Taxonomy" id="927083"/>
    <lineage>
        <taxon>Bacteria</taxon>
        <taxon>Pseudomonadati</taxon>
        <taxon>Myxococcota</taxon>
        <taxon>Polyangia</taxon>
        <taxon>Polyangiales</taxon>
        <taxon>Sandaracinaceae</taxon>
        <taxon>Sandaracinus</taxon>
    </lineage>
</organism>
<keyword evidence="8" id="KW-1185">Reference proteome</keyword>
<keyword evidence="2" id="KW-0813">Transport</keyword>
<protein>
    <submittedName>
        <fullName evidence="7">Oligopeptide transporter, OPT family</fullName>
    </submittedName>
</protein>
<evidence type="ECO:0000256" key="5">
    <source>
        <dbReference type="ARBA" id="ARBA00023136"/>
    </source>
</evidence>
<evidence type="ECO:0000313" key="8">
    <source>
        <dbReference type="Proteomes" id="UP000034883"/>
    </source>
</evidence>
<accession>A0A0F6YN51</accession>
<dbReference type="Pfam" id="PF03169">
    <property type="entry name" value="OPT"/>
    <property type="match status" value="1"/>
</dbReference>
<dbReference type="AlphaFoldDB" id="A0A0F6YN51"/>
<reference evidence="7 8" key="1">
    <citation type="submission" date="2015-03" db="EMBL/GenBank/DDBJ databases">
        <title>Genome assembly of Sandaracinus amylolyticus DSM 53668.</title>
        <authorList>
            <person name="Sharma G."/>
            <person name="Subramanian S."/>
        </authorList>
    </citation>
    <scope>NUCLEOTIDE SEQUENCE [LARGE SCALE GENOMIC DNA]</scope>
    <source>
        <strain evidence="7 8">DSM 53668</strain>
    </source>
</reference>
<evidence type="ECO:0000256" key="4">
    <source>
        <dbReference type="ARBA" id="ARBA00022989"/>
    </source>
</evidence>
<feature type="transmembrane region" description="Helical" evidence="6">
    <location>
        <begin position="110"/>
        <end position="128"/>
    </location>
</feature>
<feature type="transmembrane region" description="Helical" evidence="6">
    <location>
        <begin position="230"/>
        <end position="252"/>
    </location>
</feature>
<dbReference type="GO" id="GO:0016020">
    <property type="term" value="C:membrane"/>
    <property type="evidence" value="ECO:0007669"/>
    <property type="project" value="UniProtKB-SubCell"/>
</dbReference>
<keyword evidence="3 6" id="KW-0812">Transmembrane</keyword>
<dbReference type="GO" id="GO:0035673">
    <property type="term" value="F:oligopeptide transmembrane transporter activity"/>
    <property type="evidence" value="ECO:0007669"/>
    <property type="project" value="InterPro"/>
</dbReference>
<dbReference type="STRING" id="927083.DB32_008034"/>
<name>A0A0F6YN51_9BACT</name>
<dbReference type="InterPro" id="IPR004813">
    <property type="entry name" value="OPT"/>
</dbReference>
<feature type="transmembrane region" description="Helical" evidence="6">
    <location>
        <begin position="272"/>
        <end position="292"/>
    </location>
</feature>
<comment type="subcellular location">
    <subcellularLocation>
        <location evidence="1">Membrane</location>
        <topology evidence="1">Multi-pass membrane protein</topology>
    </subcellularLocation>
</comment>
<dbReference type="RefSeq" id="WP_053237806.1">
    <property type="nucleotide sequence ID" value="NZ_CP011125.1"/>
</dbReference>
<dbReference type="Proteomes" id="UP000034883">
    <property type="component" value="Chromosome"/>
</dbReference>
<feature type="transmembrane region" description="Helical" evidence="6">
    <location>
        <begin position="323"/>
        <end position="341"/>
    </location>
</feature>
<dbReference type="OrthoDB" id="9809340at2"/>
<evidence type="ECO:0000256" key="3">
    <source>
        <dbReference type="ARBA" id="ARBA00022692"/>
    </source>
</evidence>
<dbReference type="InterPro" id="IPR045035">
    <property type="entry name" value="YSL-like"/>
</dbReference>
<proteinExistence type="predicted"/>
<keyword evidence="5 6" id="KW-0472">Membrane</keyword>
<evidence type="ECO:0000256" key="1">
    <source>
        <dbReference type="ARBA" id="ARBA00004141"/>
    </source>
</evidence>
<keyword evidence="4 6" id="KW-1133">Transmembrane helix</keyword>
<feature type="transmembrane region" description="Helical" evidence="6">
    <location>
        <begin position="79"/>
        <end position="98"/>
    </location>
</feature>
<feature type="transmembrane region" description="Helical" evidence="6">
    <location>
        <begin position="496"/>
        <end position="514"/>
    </location>
</feature>
<dbReference type="EMBL" id="CP011125">
    <property type="protein sequence ID" value="AKF10885.1"/>
    <property type="molecule type" value="Genomic_DNA"/>
</dbReference>
<feature type="transmembrane region" description="Helical" evidence="6">
    <location>
        <begin position="12"/>
        <end position="33"/>
    </location>
</feature>